<evidence type="ECO:0000313" key="2">
    <source>
        <dbReference type="EMBL" id="QEK78120.1"/>
    </source>
</evidence>
<dbReference type="EMBL" id="CP023154">
    <property type="protein sequence ID" value="QEK78120.1"/>
    <property type="molecule type" value="Genomic_DNA"/>
</dbReference>
<proteinExistence type="predicted"/>
<evidence type="ECO:0000313" key="3">
    <source>
        <dbReference type="Proteomes" id="UP000324354"/>
    </source>
</evidence>
<sequence>MKREDILVTLSLLGALHGFLTGSLFGPLFGAGIIAYIKLAHFSFSPKISFEIEGPGELEEGKQYDFLIKIRNNGSPTIIKPIVKVPFEVKVEGLKEVPIKRGGFIKLKVTPLLKGSYNIGVSLLVQDLYGLLNFETEEASMNIGVVPSVDSIKEGVKEARNVRLKESYKRALIGSETVDFYGLREYYPGDDIRRIDWKASSRIRKLIIREFLKERDSDVYIVLDETREMRKGKIDYGSSLALYLTGLLVKAGYRVGLIRYWEGGYKVIEPGKGVAHLEKIRSDLKVRRERGISSLKASLSSFSEKGRKFLRKVFPKKVGIAEALLSIKSPSYLLIITDLMSNTSLLYSLVVMLKKKHKIIIFSPNPVLFYPYEVDKEVLKMLYESYKERELMLRKFSTIVPVIDLEPYDYEEVLRGLE</sequence>
<dbReference type="GeneID" id="41712201"/>
<dbReference type="PANTHER" id="PTHR33608:SF6">
    <property type="entry name" value="BLL2464 PROTEIN"/>
    <property type="match status" value="1"/>
</dbReference>
<organism evidence="2 3">
    <name type="scientific">Pyrococcus furiosus (strain ATCC 43587 / DSM 3638 / JCM 8422 / Vc1)</name>
    <dbReference type="NCBI Taxonomy" id="186497"/>
    <lineage>
        <taxon>Archaea</taxon>
        <taxon>Methanobacteriati</taxon>
        <taxon>Methanobacteriota</taxon>
        <taxon>Thermococci</taxon>
        <taxon>Thermococcales</taxon>
        <taxon>Thermococcaceae</taxon>
        <taxon>Pyrococcus</taxon>
    </lineage>
</organism>
<gene>
    <name evidence="2" type="ORF">PFDSM3638_01990</name>
</gene>
<dbReference type="InterPro" id="IPR002881">
    <property type="entry name" value="DUF58"/>
</dbReference>
<dbReference type="AlphaFoldDB" id="A0A5C0XTP8"/>
<protein>
    <submittedName>
        <fullName evidence="2">DUF58 domain-containing protein</fullName>
    </submittedName>
</protein>
<reference evidence="2 3" key="1">
    <citation type="submission" date="2017-08" db="EMBL/GenBank/DDBJ databases">
        <title>Resequencing and Reannotation of the genome of Pyrococcus furiosus type strain DSM3638.</title>
        <authorList>
            <person name="Reichelt R.M."/>
            <person name="Bunk B."/>
        </authorList>
    </citation>
    <scope>NUCLEOTIDE SEQUENCE [LARGE SCALE GENOMIC DNA]</scope>
    <source>
        <strain evidence="2 3">DSM 3638</strain>
    </source>
</reference>
<evidence type="ECO:0000259" key="1">
    <source>
        <dbReference type="Pfam" id="PF01882"/>
    </source>
</evidence>
<dbReference type="GeneID" id="13302211"/>
<dbReference type="OrthoDB" id="3263at2157"/>
<accession>A0A5C0XTP8</accession>
<name>A0A5C0XTP8_PYRFU</name>
<dbReference type="Pfam" id="PF01882">
    <property type="entry name" value="DUF58"/>
    <property type="match status" value="1"/>
</dbReference>
<dbReference type="PANTHER" id="PTHR33608">
    <property type="entry name" value="BLL2464 PROTEIN"/>
    <property type="match status" value="1"/>
</dbReference>
<dbReference type="Proteomes" id="UP000324354">
    <property type="component" value="Chromosome"/>
</dbReference>
<dbReference type="RefSeq" id="WP_011011517.1">
    <property type="nucleotide sequence ID" value="NC_003413.1"/>
</dbReference>
<feature type="domain" description="DUF58" evidence="1">
    <location>
        <begin position="183"/>
        <end position="285"/>
    </location>
</feature>